<dbReference type="Pfam" id="PF16183">
    <property type="entry name" value="Kinesin_assoc"/>
    <property type="match status" value="1"/>
</dbReference>
<evidence type="ECO:0000256" key="2">
    <source>
        <dbReference type="ARBA" id="ARBA00022448"/>
    </source>
</evidence>
<dbReference type="CDD" id="cd22705">
    <property type="entry name" value="FHA_KIF1"/>
    <property type="match status" value="1"/>
</dbReference>
<dbReference type="SUPFAM" id="SSF52540">
    <property type="entry name" value="P-loop containing nucleoside triphosphate hydrolases"/>
    <property type="match status" value="1"/>
</dbReference>
<evidence type="ECO:0000256" key="3">
    <source>
        <dbReference type="ARBA" id="ARBA00022490"/>
    </source>
</evidence>
<dbReference type="Pfam" id="PF12423">
    <property type="entry name" value="KIF1B"/>
    <property type="match status" value="1"/>
</dbReference>
<keyword evidence="6 10" id="KW-0067">ATP-binding</keyword>
<dbReference type="PROSITE" id="PS00411">
    <property type="entry name" value="KINESIN_MOTOR_1"/>
    <property type="match status" value="1"/>
</dbReference>
<dbReference type="InterPro" id="IPR011993">
    <property type="entry name" value="PH-like_dom_sf"/>
</dbReference>
<dbReference type="GO" id="GO:0005524">
    <property type="term" value="F:ATP binding"/>
    <property type="evidence" value="ECO:0007669"/>
    <property type="project" value="UniProtKB-UniRule"/>
</dbReference>
<evidence type="ECO:0000259" key="14">
    <source>
        <dbReference type="PROSITE" id="PS50006"/>
    </source>
</evidence>
<evidence type="ECO:0000256" key="7">
    <source>
        <dbReference type="ARBA" id="ARBA00023054"/>
    </source>
</evidence>
<evidence type="ECO:0000256" key="6">
    <source>
        <dbReference type="ARBA" id="ARBA00022840"/>
    </source>
</evidence>
<dbReference type="PROSITE" id="PS50006">
    <property type="entry name" value="FHA_DOMAIN"/>
    <property type="match status" value="1"/>
</dbReference>
<evidence type="ECO:0000313" key="17">
    <source>
        <dbReference type="Proteomes" id="UP000717515"/>
    </source>
</evidence>
<dbReference type="InterPro" id="IPR001752">
    <property type="entry name" value="Kinesin_motor_dom"/>
</dbReference>
<dbReference type="InterPro" id="IPR032405">
    <property type="entry name" value="Kinesin_assoc"/>
</dbReference>
<dbReference type="FunFam" id="2.60.200.20:FF:000021">
    <property type="entry name" value="Kinesin family protein"/>
    <property type="match status" value="1"/>
</dbReference>
<evidence type="ECO:0000256" key="5">
    <source>
        <dbReference type="ARBA" id="ARBA00022741"/>
    </source>
</evidence>
<dbReference type="Proteomes" id="UP000717515">
    <property type="component" value="Unassembled WGS sequence"/>
</dbReference>
<comment type="subcellular location">
    <subcellularLocation>
        <location evidence="1">Cytoplasm</location>
        <location evidence="1">Cytoskeleton</location>
    </subcellularLocation>
</comment>
<feature type="compositionally biased region" description="Basic and acidic residues" evidence="12">
    <location>
        <begin position="612"/>
        <end position="623"/>
    </location>
</feature>
<dbReference type="EMBL" id="JAIFTL010000195">
    <property type="protein sequence ID" value="KAG9321581.1"/>
    <property type="molecule type" value="Genomic_DNA"/>
</dbReference>
<dbReference type="Pfam" id="PF12473">
    <property type="entry name" value="DUF3694"/>
    <property type="match status" value="1"/>
</dbReference>
<dbReference type="InterPro" id="IPR008984">
    <property type="entry name" value="SMAD_FHA_dom_sf"/>
</dbReference>
<dbReference type="PRINTS" id="PR00380">
    <property type="entry name" value="KINESINHEAVY"/>
</dbReference>
<keyword evidence="7 11" id="KW-0175">Coiled coil</keyword>
<feature type="region of interest" description="Disordered" evidence="12">
    <location>
        <begin position="1022"/>
        <end position="1078"/>
    </location>
</feature>
<evidence type="ECO:0000259" key="13">
    <source>
        <dbReference type="PROSITE" id="PS50003"/>
    </source>
</evidence>
<dbReference type="Gene3D" id="2.30.29.30">
    <property type="entry name" value="Pleckstrin-homology domain (PH domain)/Phosphotyrosine-binding domain (PTB)"/>
    <property type="match status" value="1"/>
</dbReference>
<dbReference type="Pfam" id="PF00498">
    <property type="entry name" value="FHA"/>
    <property type="match status" value="1"/>
</dbReference>
<keyword evidence="4" id="KW-0493">Microtubule</keyword>
<keyword evidence="5 10" id="KW-0547">Nucleotide-binding</keyword>
<dbReference type="CDD" id="cd01365">
    <property type="entry name" value="KISc_KIF1A_KIF1B"/>
    <property type="match status" value="1"/>
</dbReference>
<proteinExistence type="inferred from homology"/>
<name>A0A9P8A345_MORAP</name>
<dbReference type="SMART" id="SM00233">
    <property type="entry name" value="PH"/>
    <property type="match status" value="1"/>
</dbReference>
<dbReference type="GO" id="GO:0008017">
    <property type="term" value="F:microtubule binding"/>
    <property type="evidence" value="ECO:0007669"/>
    <property type="project" value="InterPro"/>
</dbReference>
<feature type="binding site" evidence="10">
    <location>
        <begin position="95"/>
        <end position="102"/>
    </location>
    <ligand>
        <name>ATP</name>
        <dbReference type="ChEBI" id="CHEBI:30616"/>
    </ligand>
</feature>
<evidence type="ECO:0000256" key="10">
    <source>
        <dbReference type="PROSITE-ProRule" id="PRU00283"/>
    </source>
</evidence>
<dbReference type="FunFam" id="3.40.850.10:FF:000047">
    <property type="entry name" value="Kinesin family protein"/>
    <property type="match status" value="1"/>
</dbReference>
<dbReference type="InterPro" id="IPR027417">
    <property type="entry name" value="P-loop_NTPase"/>
</dbReference>
<dbReference type="InterPro" id="IPR000253">
    <property type="entry name" value="FHA_dom"/>
</dbReference>
<keyword evidence="9" id="KW-0206">Cytoskeleton</keyword>
<evidence type="ECO:0008006" key="18">
    <source>
        <dbReference type="Google" id="ProtNLM"/>
    </source>
</evidence>
<keyword evidence="3" id="KW-0963">Cytoplasm</keyword>
<dbReference type="InterPro" id="IPR022140">
    <property type="entry name" value="Kinesin-like_KIF1-typ"/>
</dbReference>
<dbReference type="Gene3D" id="6.10.250.2520">
    <property type="match status" value="1"/>
</dbReference>
<evidence type="ECO:0000256" key="9">
    <source>
        <dbReference type="ARBA" id="ARBA00023212"/>
    </source>
</evidence>
<evidence type="ECO:0000256" key="11">
    <source>
        <dbReference type="SAM" id="Coils"/>
    </source>
</evidence>
<dbReference type="InterPro" id="IPR049780">
    <property type="entry name" value="PH_KIFIA_KIFIB"/>
</dbReference>
<dbReference type="Pfam" id="PF00169">
    <property type="entry name" value="PH"/>
    <property type="match status" value="1"/>
</dbReference>
<dbReference type="SMART" id="SM00129">
    <property type="entry name" value="KISc"/>
    <property type="match status" value="1"/>
</dbReference>
<feature type="domain" description="PH" evidence="13">
    <location>
        <begin position="1609"/>
        <end position="1707"/>
    </location>
</feature>
<dbReference type="CDD" id="cd01233">
    <property type="entry name" value="PH_KIFIA_KIFIB"/>
    <property type="match status" value="1"/>
</dbReference>
<comment type="similarity">
    <text evidence="10">Belongs to the TRAFAC class myosin-kinesin ATPase superfamily. Kinesin family.</text>
</comment>
<evidence type="ECO:0000313" key="16">
    <source>
        <dbReference type="EMBL" id="KAG9321581.1"/>
    </source>
</evidence>
<dbReference type="Pfam" id="PF00225">
    <property type="entry name" value="Kinesin"/>
    <property type="match status" value="1"/>
</dbReference>
<dbReference type="Gene3D" id="2.60.200.20">
    <property type="match status" value="1"/>
</dbReference>
<feature type="region of interest" description="Disordered" evidence="12">
    <location>
        <begin position="679"/>
        <end position="725"/>
    </location>
</feature>
<protein>
    <recommendedName>
        <fullName evidence="18">Kinesin-like protein</fullName>
    </recommendedName>
</protein>
<evidence type="ECO:0000256" key="12">
    <source>
        <dbReference type="SAM" id="MobiDB-lite"/>
    </source>
</evidence>
<dbReference type="GO" id="GO:0005546">
    <property type="term" value="F:phosphatidylinositol-4,5-bisphosphate binding"/>
    <property type="evidence" value="ECO:0007669"/>
    <property type="project" value="UniProtKB-ARBA"/>
</dbReference>
<accession>A0A9P8A345</accession>
<evidence type="ECO:0000256" key="8">
    <source>
        <dbReference type="ARBA" id="ARBA00023175"/>
    </source>
</evidence>
<evidence type="ECO:0000259" key="15">
    <source>
        <dbReference type="PROSITE" id="PS50067"/>
    </source>
</evidence>
<evidence type="ECO:0000256" key="4">
    <source>
        <dbReference type="ARBA" id="ARBA00022701"/>
    </source>
</evidence>
<feature type="domain" description="FHA" evidence="14">
    <location>
        <begin position="500"/>
        <end position="551"/>
    </location>
</feature>
<dbReference type="InterPro" id="IPR036961">
    <property type="entry name" value="Kinesin_motor_dom_sf"/>
</dbReference>
<dbReference type="PANTHER" id="PTHR47117">
    <property type="entry name" value="STAR-RELATED LIPID TRANSFER PROTEIN 9"/>
    <property type="match status" value="1"/>
</dbReference>
<dbReference type="SUPFAM" id="SSF49879">
    <property type="entry name" value="SMAD/FHA domain"/>
    <property type="match status" value="1"/>
</dbReference>
<evidence type="ECO:0000256" key="1">
    <source>
        <dbReference type="ARBA" id="ARBA00004245"/>
    </source>
</evidence>
<feature type="region of interest" description="Disordered" evidence="12">
    <location>
        <begin position="581"/>
        <end position="630"/>
    </location>
</feature>
<feature type="compositionally biased region" description="Polar residues" evidence="12">
    <location>
        <begin position="1222"/>
        <end position="1239"/>
    </location>
</feature>
<feature type="coiled-coil region" evidence="11">
    <location>
        <begin position="732"/>
        <end position="812"/>
    </location>
</feature>
<dbReference type="GO" id="GO:0047496">
    <property type="term" value="P:vesicle transport along microtubule"/>
    <property type="evidence" value="ECO:0007669"/>
    <property type="project" value="UniProtKB-ARBA"/>
</dbReference>
<dbReference type="Gene3D" id="3.40.850.10">
    <property type="entry name" value="Kinesin motor domain"/>
    <property type="match status" value="1"/>
</dbReference>
<feature type="region of interest" description="Disordered" evidence="12">
    <location>
        <begin position="1218"/>
        <end position="1251"/>
    </location>
</feature>
<dbReference type="InterPro" id="IPR019821">
    <property type="entry name" value="Kinesin_motor_CS"/>
</dbReference>
<dbReference type="SMART" id="SM00240">
    <property type="entry name" value="FHA"/>
    <property type="match status" value="1"/>
</dbReference>
<feature type="compositionally biased region" description="Polar residues" evidence="12">
    <location>
        <begin position="588"/>
        <end position="598"/>
    </location>
</feature>
<dbReference type="GO" id="GO:0005874">
    <property type="term" value="C:microtubule"/>
    <property type="evidence" value="ECO:0007669"/>
    <property type="project" value="UniProtKB-KW"/>
</dbReference>
<organism evidence="16 17">
    <name type="scientific">Mortierella alpina</name>
    <name type="common">Oleaginous fungus</name>
    <name type="synonym">Mortierella renispora</name>
    <dbReference type="NCBI Taxonomy" id="64518"/>
    <lineage>
        <taxon>Eukaryota</taxon>
        <taxon>Fungi</taxon>
        <taxon>Fungi incertae sedis</taxon>
        <taxon>Mucoromycota</taxon>
        <taxon>Mortierellomycotina</taxon>
        <taxon>Mortierellomycetes</taxon>
        <taxon>Mortierellales</taxon>
        <taxon>Mortierellaceae</taxon>
        <taxon>Mortierella</taxon>
    </lineage>
</organism>
<dbReference type="InterPro" id="IPR022164">
    <property type="entry name" value="Kinesin-like"/>
</dbReference>
<keyword evidence="8 10" id="KW-0505">Motor protein</keyword>
<dbReference type="PROSITE" id="PS50067">
    <property type="entry name" value="KINESIN_MOTOR_2"/>
    <property type="match status" value="1"/>
</dbReference>
<feature type="coiled-coil region" evidence="11">
    <location>
        <begin position="416"/>
        <end position="450"/>
    </location>
</feature>
<dbReference type="PROSITE" id="PS50003">
    <property type="entry name" value="PH_DOMAIN"/>
    <property type="match status" value="1"/>
</dbReference>
<sequence>MSKGGNIKVVVRCRPLNSREISKQSECIIHMDGDMTTIRKPDDGGTKSFSFDHSYWSYDKSDPNYAGQQRLYDDLGVELLNHSFGGYNTCIVAYGQTGSGKSYSMMGYGEERGIIPLSCHELFRRIEANKDPTLSYRVEVSYMEIYCERVRDLLNPKNKGHLKVREHPSLGPYVEDLSKLMVTSFQDIESLMDEGNKARTVAATNMNETSSRSHAVFTVLLTQKRHDVETRLDTEKVSRICLVDLAGSERANSTGATGARLKEGANINKSLTTLGKVISALADASSAPNMPLKKGTKKPADVFIPYRDSVLTWLLKDCLGGNSKTTIIAALSPADVNYDETLSTLRYADQAKRIKNKAIVNEDPNAKLIRELKEELLDLRSKLNVYDPTHAGADFKTPNTVVTIVDLHGNARTLTKEQLQDEVQASEKIMAELNETWEEKLRKTQEIQQEREKTLEELGISVEKGHIGVHTPKRMPHLVNLNEDPLMSECLVYQLKPGKTHVGRLDSSVPADIRLSGTSIHDSHCCFENSNSTVTLYPGKSSVTMVNGLRISKPKRLRSGFRVILGDYHVFRFNHPEEVRRERDLQQQHHSSPLSNVVSAPLTRAQANHSNGMEEDRPEDRPDSPLSSGSVQSEFVDWNYARKEAVIHAHILSESNINQLKDQDLDVLFDNIAKIRHLRKSGRSESRAGSNFDDDSESRSSRLSFNGGRWHGENALADDGRESPIPPLEASAWALQEKLRLAQDEMQKMNQQKQEYEAKIQNLSAAEAKSDELLAEKALMEDRLRKAEEDLMKKLEQQREQYEDQMKRMSLTSISSQQLEESQLKGKLLLPLYSDYELRVIYKTLKRWREQRSVQMAETIIANAALIKETNVISRELSKQVVYQFTIIEAGPFANPASFWESTSNLSQFNSDEETSLANLKRPCVGVKVIDNKHHSIYLWSLDKLRVRLHRMRSLYNFVDRPQYRKHFNMEDPFYETPCPRFTFIGGASVSLKSLVKMQFLESVVPILCRTTGRTMGRCRIGLTPLSHSDNRKRNSLSPLSSAPNSPTTLVHSRGPSRGSSRGQSRERPRLGNSNMAMEGGADTVVGVGDQLLFEISLLAIEGLSEQLYTQVHAQFRLSNFGSATPNTTGDKVFATDPVNGFEDKPIFFGFTQTLSMIVTQPMLDVLTNGCLQFEVFGQARTATLEGWEKWDMEQETASQVQLPQQPMISSNGYAMVGQPGVNGSNHRASVNSVGSAGTLSDGRSKDEPSLEEHHDVLAFVQLCEQAPEGEYVPVQVHSNAVMDTGAFQLRQGLQRRIILSLSHTSGRQFPWTKVSDIQVGRVRLVDNKGRVSDSPPRDDISLNIVPGQTVEYPLLGTSELVVQASWDSSLHDSLFLNRVTASGTRVVMTLTWFIEIEKCPEPIRFQMDVAMQIQDREARAPSKLTSFLVSTRILSRMSGLFLLSLKPIVTKKVSDLWSTKTTGGYVRGEEVLAGWKPRGVSLVKGFNARTMLINRQEEVEKTRQLLQLQCITVPVSIPTGDEAVTAVDGAQVNKSEDDQEQEPVELDQRSMDLLQRMVQLWSRKPLTAEQLLSQNSAATDSENADGGKASRAAIRFQSEVKFITKSDNVSKRGYLHYPELKDDVWVKRWFVIRRPYMYIYASNSETEELGAVNLENVRVAYKRDLGEMLSRQFVFEIYPANISYLLQAPSWDEMCSWLKNLDQFFDVSKIAA</sequence>
<comment type="caution">
    <text evidence="16">The sequence shown here is derived from an EMBL/GenBank/DDBJ whole genome shotgun (WGS) entry which is preliminary data.</text>
</comment>
<dbReference type="InterPro" id="IPR001849">
    <property type="entry name" value="PH_domain"/>
</dbReference>
<dbReference type="GO" id="GO:0008574">
    <property type="term" value="F:plus-end-directed microtubule motor activity"/>
    <property type="evidence" value="ECO:0007669"/>
    <property type="project" value="UniProtKB-ARBA"/>
</dbReference>
<dbReference type="SUPFAM" id="SSF50729">
    <property type="entry name" value="PH domain-like"/>
    <property type="match status" value="1"/>
</dbReference>
<reference evidence="16" key="1">
    <citation type="submission" date="2021-07" db="EMBL/GenBank/DDBJ databases">
        <title>Draft genome of Mortierella alpina, strain LL118, isolated from an aspen leaf litter sample.</title>
        <authorList>
            <person name="Yang S."/>
            <person name="Vinatzer B.A."/>
        </authorList>
    </citation>
    <scope>NUCLEOTIDE SEQUENCE</scope>
    <source>
        <strain evidence="16">LL118</strain>
    </source>
</reference>
<feature type="compositionally biased region" description="Low complexity" evidence="12">
    <location>
        <begin position="1036"/>
        <end position="1063"/>
    </location>
</feature>
<keyword evidence="2" id="KW-0813">Transport</keyword>
<feature type="domain" description="Kinesin motor" evidence="15">
    <location>
        <begin position="6"/>
        <end position="354"/>
    </location>
</feature>
<gene>
    <name evidence="16" type="ORF">KVV02_001267</name>
</gene>